<name>A0ABT3N4V3_9BACT</name>
<feature type="region of interest" description="Disordered" evidence="1">
    <location>
        <begin position="23"/>
        <end position="44"/>
    </location>
</feature>
<evidence type="ECO:0000256" key="1">
    <source>
        <dbReference type="SAM" id="MobiDB-lite"/>
    </source>
</evidence>
<organism evidence="2 3">
    <name type="scientific">Desulfobotulus pelophilus</name>
    <dbReference type="NCBI Taxonomy" id="2823377"/>
    <lineage>
        <taxon>Bacteria</taxon>
        <taxon>Pseudomonadati</taxon>
        <taxon>Thermodesulfobacteriota</taxon>
        <taxon>Desulfobacteria</taxon>
        <taxon>Desulfobacterales</taxon>
        <taxon>Desulfobacteraceae</taxon>
        <taxon>Desulfobotulus</taxon>
    </lineage>
</organism>
<accession>A0ABT3N4V3</accession>
<feature type="compositionally biased region" description="Basic and acidic residues" evidence="1">
    <location>
        <begin position="35"/>
        <end position="44"/>
    </location>
</feature>
<dbReference type="InterPro" id="IPR049840">
    <property type="entry name" value="DVU0524-like"/>
</dbReference>
<dbReference type="RefSeq" id="WP_265423360.1">
    <property type="nucleotide sequence ID" value="NZ_JAPFPW010000001.1"/>
</dbReference>
<sequence>MHVPGYQIHNVLKLYSQQITRKRLADDSSPSQPLETKEDPTLLSAEGKRESMIQKITSDIVERITKDGPQDSTGTNRYPLPEEESWKTSSSVREDSEQKFVYNTLDDRNRKTTRSVSLKDADIVLKRLAGTTAETQNRRI</sequence>
<evidence type="ECO:0000313" key="2">
    <source>
        <dbReference type="EMBL" id="MCW7752493.1"/>
    </source>
</evidence>
<reference evidence="2 3" key="1">
    <citation type="submission" date="2022-11" db="EMBL/GenBank/DDBJ databases">
        <title>Desulfobotulus tamanensis H1 sp. nov. - anaerobic, alkaliphilic, sulphate reducing bacterium isolated from terrestrial mud volcano.</title>
        <authorList>
            <person name="Frolova A."/>
            <person name="Merkel A.Y."/>
            <person name="Slobodkin A.I."/>
        </authorList>
    </citation>
    <scope>NUCLEOTIDE SEQUENCE [LARGE SCALE GENOMIC DNA]</scope>
    <source>
        <strain evidence="2 3">H1</strain>
    </source>
</reference>
<dbReference type="EMBL" id="JAPFPW010000001">
    <property type="protein sequence ID" value="MCW7752493.1"/>
    <property type="molecule type" value="Genomic_DNA"/>
</dbReference>
<protein>
    <submittedName>
        <fullName evidence="2">Uncharacterized protein</fullName>
    </submittedName>
</protein>
<comment type="caution">
    <text evidence="2">The sequence shown here is derived from an EMBL/GenBank/DDBJ whole genome shotgun (WGS) entry which is preliminary data.</text>
</comment>
<feature type="region of interest" description="Disordered" evidence="1">
    <location>
        <begin position="63"/>
        <end position="97"/>
    </location>
</feature>
<keyword evidence="3" id="KW-1185">Reference proteome</keyword>
<proteinExistence type="predicted"/>
<evidence type="ECO:0000313" key="3">
    <source>
        <dbReference type="Proteomes" id="UP001209681"/>
    </source>
</evidence>
<dbReference type="Proteomes" id="UP001209681">
    <property type="component" value="Unassembled WGS sequence"/>
</dbReference>
<dbReference type="NCBIfam" id="NF041863">
    <property type="entry name" value="DVU0524_fam"/>
    <property type="match status" value="1"/>
</dbReference>
<gene>
    <name evidence="2" type="ORF">OOT00_00675</name>
</gene>